<evidence type="ECO:0000313" key="2">
    <source>
        <dbReference type="Proteomes" id="UP001610444"/>
    </source>
</evidence>
<dbReference type="EMBL" id="JBFXLR010000024">
    <property type="protein sequence ID" value="KAL2848938.1"/>
    <property type="molecule type" value="Genomic_DNA"/>
</dbReference>
<organism evidence="1 2">
    <name type="scientific">Aspergillus pseudodeflectus</name>
    <dbReference type="NCBI Taxonomy" id="176178"/>
    <lineage>
        <taxon>Eukaryota</taxon>
        <taxon>Fungi</taxon>
        <taxon>Dikarya</taxon>
        <taxon>Ascomycota</taxon>
        <taxon>Pezizomycotina</taxon>
        <taxon>Eurotiomycetes</taxon>
        <taxon>Eurotiomycetidae</taxon>
        <taxon>Eurotiales</taxon>
        <taxon>Aspergillaceae</taxon>
        <taxon>Aspergillus</taxon>
        <taxon>Aspergillus subgen. Nidulantes</taxon>
    </lineage>
</organism>
<proteinExistence type="predicted"/>
<accession>A0ABR4KCG5</accession>
<protein>
    <submittedName>
        <fullName evidence="1">Uncharacterized protein</fullName>
    </submittedName>
</protein>
<dbReference type="Proteomes" id="UP001610444">
    <property type="component" value="Unassembled WGS sequence"/>
</dbReference>
<comment type="caution">
    <text evidence="1">The sequence shown here is derived from an EMBL/GenBank/DDBJ whole genome shotgun (WGS) entry which is preliminary data.</text>
</comment>
<gene>
    <name evidence="1" type="ORF">BJX68DRAFT_267296</name>
</gene>
<reference evidence="1 2" key="1">
    <citation type="submission" date="2024-07" db="EMBL/GenBank/DDBJ databases">
        <title>Section-level genome sequencing and comparative genomics of Aspergillus sections Usti and Cavernicolus.</title>
        <authorList>
            <consortium name="Lawrence Berkeley National Laboratory"/>
            <person name="Nybo J.L."/>
            <person name="Vesth T.C."/>
            <person name="Theobald S."/>
            <person name="Frisvad J.C."/>
            <person name="Larsen T.O."/>
            <person name="Kjaerboelling I."/>
            <person name="Rothschild-Mancinelli K."/>
            <person name="Lyhne E.K."/>
            <person name="Kogle M.E."/>
            <person name="Barry K."/>
            <person name="Clum A."/>
            <person name="Na H."/>
            <person name="Ledsgaard L."/>
            <person name="Lin J."/>
            <person name="Lipzen A."/>
            <person name="Kuo A."/>
            <person name="Riley R."/>
            <person name="Mondo S."/>
            <person name="LaButti K."/>
            <person name="Haridas S."/>
            <person name="Pangalinan J."/>
            <person name="Salamov A.A."/>
            <person name="Simmons B.A."/>
            <person name="Magnuson J.K."/>
            <person name="Chen J."/>
            <person name="Drula E."/>
            <person name="Henrissat B."/>
            <person name="Wiebenga A."/>
            <person name="Lubbers R.J."/>
            <person name="Gomes A.C."/>
            <person name="Macurrencykelacurrency M.R."/>
            <person name="Stajich J."/>
            <person name="Grigoriev I.V."/>
            <person name="Mortensen U.H."/>
            <person name="De vries R.P."/>
            <person name="Baker S.E."/>
            <person name="Andersen M.R."/>
        </authorList>
    </citation>
    <scope>NUCLEOTIDE SEQUENCE [LARGE SCALE GENOMIC DNA]</scope>
    <source>
        <strain evidence="1 2">CBS 756.74</strain>
    </source>
</reference>
<evidence type="ECO:0000313" key="1">
    <source>
        <dbReference type="EMBL" id="KAL2848938.1"/>
    </source>
</evidence>
<name>A0ABR4KCG5_9EURO</name>
<dbReference type="RefSeq" id="XP_070898473.1">
    <property type="nucleotide sequence ID" value="XM_071045784.1"/>
</dbReference>
<dbReference type="GeneID" id="98160948"/>
<keyword evidence="2" id="KW-1185">Reference proteome</keyword>
<sequence length="135" mass="15595">MDEKFQQSFNPDIAIPSIELVEGETTAPAPKYDDASTSRSQTPLFCAYGVLVGYWYEDYTGLGRQPVYISPHDLECVVERSGRVEEVRYEDFNPLDTFDEILGDMSDVLDREEINDELRPLVENLWHRHFQSLES</sequence>